<protein>
    <submittedName>
        <fullName evidence="2">Uncharacterized protein</fullName>
    </submittedName>
</protein>
<dbReference type="AlphaFoldDB" id="A0A9X2G988"/>
<keyword evidence="3" id="KW-1185">Reference proteome</keyword>
<reference evidence="2" key="1">
    <citation type="submission" date="2022-06" db="EMBL/GenBank/DDBJ databases">
        <title>Sequencing the genomes of 1000 actinobacteria strains.</title>
        <authorList>
            <person name="Klenk H.-P."/>
        </authorList>
    </citation>
    <scope>NUCLEOTIDE SEQUENCE</scope>
    <source>
        <strain evidence="2">DSM 46694</strain>
    </source>
</reference>
<sequence>MGELPLEKLDAREEFAPGPPEIVASQRSLSLLDMRLLTLLDGLKAEWTQRRPLSSAVIESSPQLVIVYLESKQDAVALERAKDAVRHLGGQIRESTQIVRGSVWQAFVAVFKREMKTELADRAGGYGAALNNKANAEALQIMQRSMRGAQTGLVQLGNLLALRVDGVPYGVELTPVQVRLIHSRPDLQRSPAEVHALLSEVAWPLWRSSMRRRPSRGRRARWAEPSGAAGCSARRPLQRRSTGAGPPENLRWVRGVGVLHDHGVVRDVRRE</sequence>
<feature type="region of interest" description="Disordered" evidence="1">
    <location>
        <begin position="214"/>
        <end position="248"/>
    </location>
</feature>
<evidence type="ECO:0000313" key="2">
    <source>
        <dbReference type="EMBL" id="MCP2353420.1"/>
    </source>
</evidence>
<organism evidence="2 3">
    <name type="scientific">Nonomuraea thailandensis</name>
    <dbReference type="NCBI Taxonomy" id="1188745"/>
    <lineage>
        <taxon>Bacteria</taxon>
        <taxon>Bacillati</taxon>
        <taxon>Actinomycetota</taxon>
        <taxon>Actinomycetes</taxon>
        <taxon>Streptosporangiales</taxon>
        <taxon>Streptosporangiaceae</taxon>
        <taxon>Nonomuraea</taxon>
    </lineage>
</organism>
<dbReference type="EMBL" id="JAMZEB010000001">
    <property type="protein sequence ID" value="MCP2353420.1"/>
    <property type="molecule type" value="Genomic_DNA"/>
</dbReference>
<evidence type="ECO:0000313" key="3">
    <source>
        <dbReference type="Proteomes" id="UP001139648"/>
    </source>
</evidence>
<gene>
    <name evidence="2" type="ORF">HD597_000440</name>
</gene>
<name>A0A9X2G988_9ACTN</name>
<evidence type="ECO:0000256" key="1">
    <source>
        <dbReference type="SAM" id="MobiDB-lite"/>
    </source>
</evidence>
<accession>A0A9X2G988</accession>
<dbReference type="Proteomes" id="UP001139648">
    <property type="component" value="Unassembled WGS sequence"/>
</dbReference>
<dbReference type="RefSeq" id="WP_253739947.1">
    <property type="nucleotide sequence ID" value="NZ_BAABKA010000075.1"/>
</dbReference>
<proteinExistence type="predicted"/>
<comment type="caution">
    <text evidence="2">The sequence shown here is derived from an EMBL/GenBank/DDBJ whole genome shotgun (WGS) entry which is preliminary data.</text>
</comment>